<dbReference type="PANTHER" id="PTHR40261:SF1">
    <property type="entry name" value="RIESKE DOMAIN-CONTAINING PROTEIN"/>
    <property type="match status" value="1"/>
</dbReference>
<dbReference type="EMBL" id="QPMH01000002">
    <property type="protein sequence ID" value="RDD63390.1"/>
    <property type="molecule type" value="Genomic_DNA"/>
</dbReference>
<feature type="domain" description="Rieske" evidence="5">
    <location>
        <begin position="16"/>
        <end position="122"/>
    </location>
</feature>
<accession>A0A369TDN8</accession>
<dbReference type="PANTHER" id="PTHR40261">
    <property type="match status" value="1"/>
</dbReference>
<dbReference type="AlphaFoldDB" id="A0A369TDN8"/>
<dbReference type="PROSITE" id="PS51296">
    <property type="entry name" value="RIESKE"/>
    <property type="match status" value="1"/>
</dbReference>
<evidence type="ECO:0000259" key="5">
    <source>
        <dbReference type="PROSITE" id="PS51296"/>
    </source>
</evidence>
<dbReference type="Proteomes" id="UP000253941">
    <property type="component" value="Unassembled WGS sequence"/>
</dbReference>
<dbReference type="InterPro" id="IPR036922">
    <property type="entry name" value="Rieske_2Fe-2S_sf"/>
</dbReference>
<keyword evidence="2" id="KW-0479">Metal-binding</keyword>
<proteinExistence type="predicted"/>
<evidence type="ECO:0000313" key="6">
    <source>
        <dbReference type="EMBL" id="RDD63390.1"/>
    </source>
</evidence>
<evidence type="ECO:0000256" key="1">
    <source>
        <dbReference type="ARBA" id="ARBA00022714"/>
    </source>
</evidence>
<dbReference type="GO" id="GO:0046872">
    <property type="term" value="F:metal ion binding"/>
    <property type="evidence" value="ECO:0007669"/>
    <property type="project" value="UniProtKB-KW"/>
</dbReference>
<evidence type="ECO:0000256" key="4">
    <source>
        <dbReference type="ARBA" id="ARBA00023014"/>
    </source>
</evidence>
<sequence length="130" mass="14044">MTFFARPPRREDRPGTRLCPLAEIPEGTGKGFELTDRDGRVRAIFVVRRNGCVVAYRNVCPHAGTPLDFKPDTFLASDGETIQCATHGARFRIEDGACIAGPCNGKGLTGVAVEIDANGAIVLTHRSNFN</sequence>
<dbReference type="SUPFAM" id="SSF50022">
    <property type="entry name" value="ISP domain"/>
    <property type="match status" value="1"/>
</dbReference>
<dbReference type="GO" id="GO:0051537">
    <property type="term" value="F:2 iron, 2 sulfur cluster binding"/>
    <property type="evidence" value="ECO:0007669"/>
    <property type="project" value="UniProtKB-KW"/>
</dbReference>
<dbReference type="InterPro" id="IPR017941">
    <property type="entry name" value="Rieske_2Fe-2S"/>
</dbReference>
<keyword evidence="1" id="KW-0001">2Fe-2S</keyword>
<organism evidence="6 7">
    <name type="scientific">Ferruginivarius sediminum</name>
    <dbReference type="NCBI Taxonomy" id="2661937"/>
    <lineage>
        <taxon>Bacteria</taxon>
        <taxon>Pseudomonadati</taxon>
        <taxon>Pseudomonadota</taxon>
        <taxon>Alphaproteobacteria</taxon>
        <taxon>Rhodospirillales</taxon>
        <taxon>Rhodospirillaceae</taxon>
        <taxon>Ferruginivarius</taxon>
    </lineage>
</organism>
<name>A0A369TDN8_9PROT</name>
<evidence type="ECO:0000313" key="7">
    <source>
        <dbReference type="Proteomes" id="UP000253941"/>
    </source>
</evidence>
<comment type="caution">
    <text evidence="6">The sequence shown here is derived from an EMBL/GenBank/DDBJ whole genome shotgun (WGS) entry which is preliminary data.</text>
</comment>
<evidence type="ECO:0000256" key="2">
    <source>
        <dbReference type="ARBA" id="ARBA00022723"/>
    </source>
</evidence>
<dbReference type="Gene3D" id="2.102.10.10">
    <property type="entry name" value="Rieske [2Fe-2S] iron-sulphur domain"/>
    <property type="match status" value="1"/>
</dbReference>
<dbReference type="Pfam" id="PF00355">
    <property type="entry name" value="Rieske"/>
    <property type="match status" value="1"/>
</dbReference>
<dbReference type="RefSeq" id="WP_114580644.1">
    <property type="nucleotide sequence ID" value="NZ_QPMH01000002.1"/>
</dbReference>
<reference evidence="6 7" key="1">
    <citation type="submission" date="2018-07" db="EMBL/GenBank/DDBJ databases">
        <title>Venubactetium sediminum gen. nov., sp. nov., isolated from a marine solar saltern.</title>
        <authorList>
            <person name="Wang S."/>
        </authorList>
    </citation>
    <scope>NUCLEOTIDE SEQUENCE [LARGE SCALE GENOMIC DNA]</scope>
    <source>
        <strain evidence="6 7">WD2A32</strain>
    </source>
</reference>
<keyword evidence="4" id="KW-0411">Iron-sulfur</keyword>
<dbReference type="CDD" id="cd03467">
    <property type="entry name" value="Rieske"/>
    <property type="match status" value="1"/>
</dbReference>
<evidence type="ECO:0000256" key="3">
    <source>
        <dbReference type="ARBA" id="ARBA00023004"/>
    </source>
</evidence>
<gene>
    <name evidence="6" type="ORF">DRB17_02800</name>
</gene>
<protein>
    <submittedName>
        <fullName evidence="6">Rieske (2Fe-2S) protein</fullName>
    </submittedName>
</protein>
<keyword evidence="7" id="KW-1185">Reference proteome</keyword>
<keyword evidence="3" id="KW-0408">Iron</keyword>